<dbReference type="InterPro" id="IPR007657">
    <property type="entry name" value="Glycosyltransferase_61"/>
</dbReference>
<dbReference type="GO" id="GO:0000139">
    <property type="term" value="C:Golgi membrane"/>
    <property type="evidence" value="ECO:0007669"/>
    <property type="project" value="UniProtKB-SubCell"/>
</dbReference>
<accession>A0A9Q1JTS1</accession>
<evidence type="ECO:0000256" key="1">
    <source>
        <dbReference type="ARBA" id="ARBA00004323"/>
    </source>
</evidence>
<evidence type="ECO:0000256" key="3">
    <source>
        <dbReference type="ARBA" id="ARBA00022679"/>
    </source>
</evidence>
<evidence type="ECO:0000259" key="5">
    <source>
        <dbReference type="Pfam" id="PF04577"/>
    </source>
</evidence>
<feature type="domain" description="Glycosyltransferase 61 catalytic" evidence="5">
    <location>
        <begin position="240"/>
        <end position="349"/>
    </location>
</feature>
<gene>
    <name evidence="6" type="ORF">Cgig2_006555</name>
</gene>
<evidence type="ECO:0000313" key="7">
    <source>
        <dbReference type="Proteomes" id="UP001153076"/>
    </source>
</evidence>
<sequence length="443" mass="50559">MARSQGSQDKPSNMNVVNSQLSRGINLKMLAILDTEDEATNGSQTIIGEINELMKFESLLKPICNFSGEKSDFCEINGDVRIHGNDSSIFFTSHQLQVVTDNSTFGIKLYARKPDKDLMGKLKQQKLKPTSTEQEMPACTVNHTVPAVVFHAGGYAGNLFHAISDVMIPLYLTTLPFNGEVQFLIEEKHTWWVEKFEVMLKALSKYEIIDLDHDSEIRCFKNAIVGLKAHNDFGINSQMPPFGYTLRDFTHFIRQTYSLERETTIKMKISESFRKPRLLIISRKKTRCFLNEDEIVAEAQGLGYDVEIIDARTLKLKEFSNMVNSFDVMIGVHGAGLTNMVFLPENAILIQVIPLGLESVGRIFYEKPARDMNLKYLQYKISANESSLLEQYPIDHPVILQPKLFEEEGWLKFKSIYLDNQNMRVDIGKFRLVLLDALQLLRQ</sequence>
<keyword evidence="4" id="KW-0325">Glycoprotein</keyword>
<dbReference type="OrthoDB" id="529273at2759"/>
<dbReference type="PANTHER" id="PTHR20961:SF5">
    <property type="entry name" value="GLYCOSYLTRANSFERASE-RELATED"/>
    <property type="match status" value="1"/>
</dbReference>
<comment type="caution">
    <text evidence="6">The sequence shown here is derived from an EMBL/GenBank/DDBJ whole genome shotgun (WGS) entry which is preliminary data.</text>
</comment>
<keyword evidence="7" id="KW-1185">Reference proteome</keyword>
<dbReference type="EMBL" id="JAKOGI010000752">
    <property type="protein sequence ID" value="KAJ8430806.1"/>
    <property type="molecule type" value="Genomic_DNA"/>
</dbReference>
<protein>
    <recommendedName>
        <fullName evidence="5">Glycosyltransferase 61 catalytic domain-containing protein</fullName>
    </recommendedName>
</protein>
<keyword evidence="3" id="KW-0808">Transferase</keyword>
<dbReference type="Proteomes" id="UP001153076">
    <property type="component" value="Unassembled WGS sequence"/>
</dbReference>
<name>A0A9Q1JTS1_9CARY</name>
<evidence type="ECO:0000256" key="4">
    <source>
        <dbReference type="ARBA" id="ARBA00023180"/>
    </source>
</evidence>
<dbReference type="InterPro" id="IPR049625">
    <property type="entry name" value="Glyco_transf_61_cat"/>
</dbReference>
<comment type="subcellular location">
    <subcellularLocation>
        <location evidence="1">Golgi apparatus membrane</location>
        <topology evidence="1">Single-pass type II membrane protein</topology>
    </subcellularLocation>
</comment>
<keyword evidence="2" id="KW-0328">Glycosyltransferase</keyword>
<reference evidence="6" key="1">
    <citation type="submission" date="2022-04" db="EMBL/GenBank/DDBJ databases">
        <title>Carnegiea gigantea Genome sequencing and assembly v2.</title>
        <authorList>
            <person name="Copetti D."/>
            <person name="Sanderson M.J."/>
            <person name="Burquez A."/>
            <person name="Wojciechowski M.F."/>
        </authorList>
    </citation>
    <scope>NUCLEOTIDE SEQUENCE</scope>
    <source>
        <strain evidence="6">SGP5-SGP5p</strain>
        <tissue evidence="6">Aerial part</tissue>
    </source>
</reference>
<dbReference type="AlphaFoldDB" id="A0A9Q1JTS1"/>
<dbReference type="GO" id="GO:0016763">
    <property type="term" value="F:pentosyltransferase activity"/>
    <property type="evidence" value="ECO:0007669"/>
    <property type="project" value="UniProtKB-ARBA"/>
</dbReference>
<dbReference type="Pfam" id="PF04577">
    <property type="entry name" value="Glyco_transf_61"/>
    <property type="match status" value="1"/>
</dbReference>
<dbReference type="PANTHER" id="PTHR20961">
    <property type="entry name" value="GLYCOSYLTRANSFERASE"/>
    <property type="match status" value="1"/>
</dbReference>
<evidence type="ECO:0000256" key="2">
    <source>
        <dbReference type="ARBA" id="ARBA00022676"/>
    </source>
</evidence>
<proteinExistence type="predicted"/>
<organism evidence="6 7">
    <name type="scientific">Carnegiea gigantea</name>
    <dbReference type="NCBI Taxonomy" id="171969"/>
    <lineage>
        <taxon>Eukaryota</taxon>
        <taxon>Viridiplantae</taxon>
        <taxon>Streptophyta</taxon>
        <taxon>Embryophyta</taxon>
        <taxon>Tracheophyta</taxon>
        <taxon>Spermatophyta</taxon>
        <taxon>Magnoliopsida</taxon>
        <taxon>eudicotyledons</taxon>
        <taxon>Gunneridae</taxon>
        <taxon>Pentapetalae</taxon>
        <taxon>Caryophyllales</taxon>
        <taxon>Cactineae</taxon>
        <taxon>Cactaceae</taxon>
        <taxon>Cactoideae</taxon>
        <taxon>Echinocereeae</taxon>
        <taxon>Carnegiea</taxon>
    </lineage>
</organism>
<evidence type="ECO:0000313" key="6">
    <source>
        <dbReference type="EMBL" id="KAJ8430806.1"/>
    </source>
</evidence>